<protein>
    <recommendedName>
        <fullName evidence="3">peptidylprolyl isomerase</fullName>
        <ecNumber evidence="3">5.2.1.8</ecNumber>
    </recommendedName>
</protein>
<dbReference type="PANTHER" id="PTHR30560">
    <property type="entry name" value="TRIGGER FACTOR CHAPERONE AND PEPTIDYL-PROLYL CIS/TRANS ISOMERASE"/>
    <property type="match status" value="1"/>
</dbReference>
<evidence type="ECO:0000313" key="10">
    <source>
        <dbReference type="Proteomes" id="UP001222027"/>
    </source>
</evidence>
<evidence type="ECO:0000259" key="8">
    <source>
        <dbReference type="Pfam" id="PF05697"/>
    </source>
</evidence>
<dbReference type="GO" id="GO:0015031">
    <property type="term" value="P:protein transport"/>
    <property type="evidence" value="ECO:0007669"/>
    <property type="project" value="InterPro"/>
</dbReference>
<dbReference type="GO" id="GO:0003755">
    <property type="term" value="F:peptidyl-prolyl cis-trans isomerase activity"/>
    <property type="evidence" value="ECO:0007669"/>
    <property type="project" value="UniProtKB-KW"/>
</dbReference>
<reference evidence="9 10" key="1">
    <citation type="submission" date="2022-12" db="EMBL/GenBank/DDBJ databases">
        <title>Chromosome-scale assembly of the Ensete ventricosum genome.</title>
        <authorList>
            <person name="Dussert Y."/>
            <person name="Stocks J."/>
            <person name="Wendawek A."/>
            <person name="Woldeyes F."/>
            <person name="Nichols R.A."/>
            <person name="Borrell J.S."/>
        </authorList>
    </citation>
    <scope>NUCLEOTIDE SEQUENCE [LARGE SCALE GENOMIC DNA]</scope>
    <source>
        <strain evidence="10">cv. Maze</strain>
        <tissue evidence="9">Seeds</tissue>
    </source>
</reference>
<keyword evidence="5" id="KW-0143">Chaperone</keyword>
<evidence type="ECO:0000256" key="1">
    <source>
        <dbReference type="ARBA" id="ARBA00000971"/>
    </source>
</evidence>
<dbReference type="Pfam" id="PF05697">
    <property type="entry name" value="Trigger_N"/>
    <property type="match status" value="1"/>
</dbReference>
<evidence type="ECO:0000256" key="4">
    <source>
        <dbReference type="ARBA" id="ARBA00023110"/>
    </source>
</evidence>
<dbReference type="Proteomes" id="UP001222027">
    <property type="component" value="Unassembled WGS sequence"/>
</dbReference>
<keyword evidence="6" id="KW-0413">Isomerase</keyword>
<comment type="catalytic activity">
    <reaction evidence="1">
        <text>[protein]-peptidylproline (omega=180) = [protein]-peptidylproline (omega=0)</text>
        <dbReference type="Rhea" id="RHEA:16237"/>
        <dbReference type="Rhea" id="RHEA-COMP:10747"/>
        <dbReference type="Rhea" id="RHEA-COMP:10748"/>
        <dbReference type="ChEBI" id="CHEBI:83833"/>
        <dbReference type="ChEBI" id="CHEBI:83834"/>
        <dbReference type="EC" id="5.2.1.8"/>
    </reaction>
</comment>
<evidence type="ECO:0000256" key="3">
    <source>
        <dbReference type="ARBA" id="ARBA00013194"/>
    </source>
</evidence>
<keyword evidence="4" id="KW-0697">Rotamase</keyword>
<feature type="domain" description="Trigger factor ribosome-binding bacterial" evidence="8">
    <location>
        <begin position="111"/>
        <end position="235"/>
    </location>
</feature>
<dbReference type="GO" id="GO:0051083">
    <property type="term" value="P:'de novo' cotranslational protein folding"/>
    <property type="evidence" value="ECO:0007669"/>
    <property type="project" value="TreeGrafter"/>
</dbReference>
<comment type="caution">
    <text evidence="9">The sequence shown here is derived from an EMBL/GenBank/DDBJ whole genome shotgun (WGS) entry which is preliminary data.</text>
</comment>
<dbReference type="GO" id="GO:0043022">
    <property type="term" value="F:ribosome binding"/>
    <property type="evidence" value="ECO:0007669"/>
    <property type="project" value="TreeGrafter"/>
</dbReference>
<evidence type="ECO:0000256" key="2">
    <source>
        <dbReference type="ARBA" id="ARBA00005464"/>
    </source>
</evidence>
<sequence length="247" mass="27230">MEEGIAVNCASWAVDRRIMALMMMTAVGPKLPLQRNKSRIPRVMAPISLKATLCRTTVRATACNVWEGQSLTFLHQRGLRHSPWSTFAVGPGLEASISDPSKNDIRLDNVKIVIESRDNDKITVRVDLTGEETEKAFDIVLTNLARTAPPVPGFRRMKGGKTSNVPKSFLLQMLGRDRVTKFLIQEIVGITIGDYVKKENLKVKSQFKTIQTAEELEAAFTPGSEFGFNAVVDVENSDSETTSSSSS</sequence>
<evidence type="ECO:0000256" key="7">
    <source>
        <dbReference type="ARBA" id="ARBA00024849"/>
    </source>
</evidence>
<evidence type="ECO:0000313" key="9">
    <source>
        <dbReference type="EMBL" id="KAJ8510953.1"/>
    </source>
</evidence>
<dbReference type="EMBL" id="JAQQAF010000001">
    <property type="protein sequence ID" value="KAJ8510953.1"/>
    <property type="molecule type" value="Genomic_DNA"/>
</dbReference>
<dbReference type="EC" id="5.2.1.8" evidence="3"/>
<proteinExistence type="inferred from homology"/>
<dbReference type="AlphaFoldDB" id="A0AAV8RUN2"/>
<dbReference type="InterPro" id="IPR005215">
    <property type="entry name" value="Trig_fac"/>
</dbReference>
<dbReference type="Gene3D" id="3.30.70.1050">
    <property type="entry name" value="Trigger factor ribosome-binding domain"/>
    <property type="match status" value="1"/>
</dbReference>
<keyword evidence="10" id="KW-1185">Reference proteome</keyword>
<evidence type="ECO:0000256" key="6">
    <source>
        <dbReference type="ARBA" id="ARBA00023235"/>
    </source>
</evidence>
<dbReference type="SUPFAM" id="SSF102735">
    <property type="entry name" value="Trigger factor ribosome-binding domain"/>
    <property type="match status" value="1"/>
</dbReference>
<dbReference type="PANTHER" id="PTHR30560:SF4">
    <property type="entry name" value="OS01G0894700 PROTEIN"/>
    <property type="match status" value="1"/>
</dbReference>
<comment type="function">
    <text evidence="7">Involved in protein export. Acts as a chaperone by maintaining the newly synthesized protein in an open conformation. Functions as a peptidyl-prolyl cis-trans isomerase.</text>
</comment>
<evidence type="ECO:0000256" key="5">
    <source>
        <dbReference type="ARBA" id="ARBA00023186"/>
    </source>
</evidence>
<organism evidence="9 10">
    <name type="scientific">Ensete ventricosum</name>
    <name type="common">Abyssinian banana</name>
    <name type="synonym">Musa ensete</name>
    <dbReference type="NCBI Taxonomy" id="4639"/>
    <lineage>
        <taxon>Eukaryota</taxon>
        <taxon>Viridiplantae</taxon>
        <taxon>Streptophyta</taxon>
        <taxon>Embryophyta</taxon>
        <taxon>Tracheophyta</taxon>
        <taxon>Spermatophyta</taxon>
        <taxon>Magnoliopsida</taxon>
        <taxon>Liliopsida</taxon>
        <taxon>Zingiberales</taxon>
        <taxon>Musaceae</taxon>
        <taxon>Ensete</taxon>
    </lineage>
</organism>
<dbReference type="InterPro" id="IPR008881">
    <property type="entry name" value="Trigger_fac_ribosome-bd_bac"/>
</dbReference>
<dbReference type="GO" id="GO:0044183">
    <property type="term" value="F:protein folding chaperone"/>
    <property type="evidence" value="ECO:0007669"/>
    <property type="project" value="TreeGrafter"/>
</dbReference>
<dbReference type="GO" id="GO:0043335">
    <property type="term" value="P:protein unfolding"/>
    <property type="evidence" value="ECO:0007669"/>
    <property type="project" value="TreeGrafter"/>
</dbReference>
<name>A0AAV8RUN2_ENSVE</name>
<dbReference type="InterPro" id="IPR036611">
    <property type="entry name" value="Trigger_fac_ribosome-bd_sf"/>
</dbReference>
<dbReference type="FunFam" id="3.30.70.1050:FF:000004">
    <property type="entry name" value="Trigger factor"/>
    <property type="match status" value="1"/>
</dbReference>
<comment type="similarity">
    <text evidence="2">Belongs to the FKBP-type PPIase family. Tig subfamily.</text>
</comment>
<accession>A0AAV8RUN2</accession>
<gene>
    <name evidence="9" type="ORF">OPV22_001387</name>
</gene>